<organism evidence="4 5">
    <name type="scientific">Quercus lobata</name>
    <name type="common">Valley oak</name>
    <dbReference type="NCBI Taxonomy" id="97700"/>
    <lineage>
        <taxon>Eukaryota</taxon>
        <taxon>Viridiplantae</taxon>
        <taxon>Streptophyta</taxon>
        <taxon>Embryophyta</taxon>
        <taxon>Tracheophyta</taxon>
        <taxon>Spermatophyta</taxon>
        <taxon>Magnoliopsida</taxon>
        <taxon>eudicotyledons</taxon>
        <taxon>Gunneridae</taxon>
        <taxon>Pentapetalae</taxon>
        <taxon>rosids</taxon>
        <taxon>fabids</taxon>
        <taxon>Fagales</taxon>
        <taxon>Fagaceae</taxon>
        <taxon>Quercus</taxon>
    </lineage>
</organism>
<keyword evidence="2" id="KW-0732">Signal</keyword>
<keyword evidence="5" id="KW-1185">Reference proteome</keyword>
<dbReference type="InterPro" id="IPR044217">
    <property type="entry name" value="CLPT1/2"/>
</dbReference>
<dbReference type="PANTHER" id="PTHR47016">
    <property type="entry name" value="ATP-DEPENDENT CLP PROTEASE ATP-BINDING SUBUNIT CLPT1, CHLOROPLASTIC"/>
    <property type="match status" value="1"/>
</dbReference>
<name>A0A7N2RF23_QUELO</name>
<comment type="subcellular location">
    <subcellularLocation>
        <location evidence="1">Membrane</location>
        <topology evidence="1">Single-pass membrane protein</topology>
    </subcellularLocation>
</comment>
<evidence type="ECO:0000313" key="4">
    <source>
        <dbReference type="EnsemblPlants" id="QL12p039564:mrna"/>
    </source>
</evidence>
<dbReference type="GO" id="GO:0030247">
    <property type="term" value="F:polysaccharide binding"/>
    <property type="evidence" value="ECO:0007669"/>
    <property type="project" value="InterPro"/>
</dbReference>
<dbReference type="Proteomes" id="UP000594261">
    <property type="component" value="Chromosome 12"/>
</dbReference>
<dbReference type="EMBL" id="LRBV02000012">
    <property type="status" value="NOT_ANNOTATED_CDS"/>
    <property type="molecule type" value="Genomic_DNA"/>
</dbReference>
<dbReference type="AlphaFoldDB" id="A0A7N2RF23"/>
<dbReference type="Gramene" id="QL12p039564:mrna">
    <property type="protein sequence ID" value="QL12p039564:mrna"/>
    <property type="gene ID" value="QL12p039564"/>
</dbReference>
<dbReference type="InParanoid" id="A0A7N2RF23"/>
<proteinExistence type="predicted"/>
<feature type="domain" description="Wall-associated receptor kinase galacturonan-binding" evidence="3">
    <location>
        <begin position="27"/>
        <end position="77"/>
    </location>
</feature>
<protein>
    <recommendedName>
        <fullName evidence="3">Wall-associated receptor kinase galacturonan-binding domain-containing protein</fullName>
    </recommendedName>
</protein>
<dbReference type="GO" id="GO:0016020">
    <property type="term" value="C:membrane"/>
    <property type="evidence" value="ECO:0007669"/>
    <property type="project" value="UniProtKB-SubCell"/>
</dbReference>
<reference evidence="4 5" key="1">
    <citation type="journal article" date="2016" name="G3 (Bethesda)">
        <title>First Draft Assembly and Annotation of the Genome of a California Endemic Oak Quercus lobata Nee (Fagaceae).</title>
        <authorList>
            <person name="Sork V.L."/>
            <person name="Fitz-Gibbon S.T."/>
            <person name="Puiu D."/>
            <person name="Crepeau M."/>
            <person name="Gugger P.F."/>
            <person name="Sherman R."/>
            <person name="Stevens K."/>
            <person name="Langley C.H."/>
            <person name="Pellegrini M."/>
            <person name="Salzberg S.L."/>
        </authorList>
    </citation>
    <scope>NUCLEOTIDE SEQUENCE [LARGE SCALE GENOMIC DNA]</scope>
    <source>
        <strain evidence="4 5">cv. SW786</strain>
    </source>
</reference>
<accession>A0A7N2RF23</accession>
<sequence>MAKSMNFHPGFFGKVKRDLGKCHNRSSELRCGYHGPAIRFPFQLKDRQPDQQRGYPGFDLYCSDNNHTVLELPTSVKTPYVYCKVTDVEFCFCDIWCGVGDAETGESGEITATHMLLGIWSEKDSAGHKIIASLGFDDEKAKELAKSMNVDVVLSHK</sequence>
<reference evidence="4" key="2">
    <citation type="submission" date="2021-01" db="UniProtKB">
        <authorList>
            <consortium name="EnsemblPlants"/>
        </authorList>
    </citation>
    <scope>IDENTIFICATION</scope>
</reference>
<dbReference type="InterPro" id="IPR025287">
    <property type="entry name" value="WAK_GUB"/>
</dbReference>
<dbReference type="Gene3D" id="1.10.1780.10">
    <property type="entry name" value="Clp, N-terminal domain"/>
    <property type="match status" value="1"/>
</dbReference>
<dbReference type="InterPro" id="IPR036628">
    <property type="entry name" value="Clp_N_dom_sf"/>
</dbReference>
<dbReference type="EnsemblPlants" id="QL12p039564:mrna">
    <property type="protein sequence ID" value="QL12p039564:mrna"/>
    <property type="gene ID" value="QL12p039564"/>
</dbReference>
<dbReference type="Pfam" id="PF13947">
    <property type="entry name" value="GUB_WAK_bind"/>
    <property type="match status" value="1"/>
</dbReference>
<evidence type="ECO:0000259" key="3">
    <source>
        <dbReference type="Pfam" id="PF13947"/>
    </source>
</evidence>
<evidence type="ECO:0000256" key="2">
    <source>
        <dbReference type="ARBA" id="ARBA00022729"/>
    </source>
</evidence>
<evidence type="ECO:0000256" key="1">
    <source>
        <dbReference type="ARBA" id="ARBA00004167"/>
    </source>
</evidence>
<dbReference type="PANTHER" id="PTHR47016:SF1">
    <property type="entry name" value="ATP-DEPENDENT CLP PROTEASE ATP-BINDING SUBUNIT CLPT1, CHLOROPLASTIC"/>
    <property type="match status" value="1"/>
</dbReference>
<evidence type="ECO:0000313" key="5">
    <source>
        <dbReference type="Proteomes" id="UP000594261"/>
    </source>
</evidence>